<evidence type="ECO:0000313" key="3">
    <source>
        <dbReference type="Proteomes" id="UP000789706"/>
    </source>
</evidence>
<dbReference type="EMBL" id="CAJVPK010002719">
    <property type="protein sequence ID" value="CAG8617340.1"/>
    <property type="molecule type" value="Genomic_DNA"/>
</dbReference>
<accession>A0A9N9GMW9</accession>
<dbReference type="AlphaFoldDB" id="A0A9N9GMW9"/>
<organism evidence="2 3">
    <name type="scientific">Diversispora eburnea</name>
    <dbReference type="NCBI Taxonomy" id="1213867"/>
    <lineage>
        <taxon>Eukaryota</taxon>
        <taxon>Fungi</taxon>
        <taxon>Fungi incertae sedis</taxon>
        <taxon>Mucoromycota</taxon>
        <taxon>Glomeromycotina</taxon>
        <taxon>Glomeromycetes</taxon>
        <taxon>Diversisporales</taxon>
        <taxon>Diversisporaceae</taxon>
        <taxon>Diversispora</taxon>
    </lineage>
</organism>
<evidence type="ECO:0000313" key="2">
    <source>
        <dbReference type="EMBL" id="CAG8617340.1"/>
    </source>
</evidence>
<comment type="caution">
    <text evidence="2">The sequence shown here is derived from an EMBL/GenBank/DDBJ whole genome shotgun (WGS) entry which is preliminary data.</text>
</comment>
<feature type="non-terminal residue" evidence="2">
    <location>
        <position position="1"/>
    </location>
</feature>
<dbReference type="Proteomes" id="UP000789706">
    <property type="component" value="Unassembled WGS sequence"/>
</dbReference>
<evidence type="ECO:0000256" key="1">
    <source>
        <dbReference type="SAM" id="MobiDB-lite"/>
    </source>
</evidence>
<proteinExistence type="predicted"/>
<feature type="region of interest" description="Disordered" evidence="1">
    <location>
        <begin position="26"/>
        <end position="51"/>
    </location>
</feature>
<name>A0A9N9GMW9_9GLOM</name>
<sequence>SDKEKINLIAKLKQNDKDTVARVAKLEQKQSQDDEKSNFIVKLDDDTRENN</sequence>
<protein>
    <submittedName>
        <fullName evidence="2">6689_t:CDS:1</fullName>
    </submittedName>
</protein>
<keyword evidence="3" id="KW-1185">Reference proteome</keyword>
<reference evidence="2" key="1">
    <citation type="submission" date="2021-06" db="EMBL/GenBank/DDBJ databases">
        <authorList>
            <person name="Kallberg Y."/>
            <person name="Tangrot J."/>
            <person name="Rosling A."/>
        </authorList>
    </citation>
    <scope>NUCLEOTIDE SEQUENCE</scope>
    <source>
        <strain evidence="2">AZ414A</strain>
    </source>
</reference>
<dbReference type="OrthoDB" id="2420808at2759"/>
<gene>
    <name evidence="2" type="ORF">DEBURN_LOCUS10223</name>
</gene>